<dbReference type="EMBL" id="JBHSJB010000040">
    <property type="protein sequence ID" value="MFC5059218.1"/>
    <property type="molecule type" value="Genomic_DNA"/>
</dbReference>
<gene>
    <name evidence="2" type="ORF">ACFPFM_36350</name>
</gene>
<organism evidence="2 3">
    <name type="scientific">Saccharothrix xinjiangensis</name>
    <dbReference type="NCBI Taxonomy" id="204798"/>
    <lineage>
        <taxon>Bacteria</taxon>
        <taxon>Bacillati</taxon>
        <taxon>Actinomycetota</taxon>
        <taxon>Actinomycetes</taxon>
        <taxon>Pseudonocardiales</taxon>
        <taxon>Pseudonocardiaceae</taxon>
        <taxon>Saccharothrix</taxon>
    </lineage>
</organism>
<dbReference type="Gene3D" id="3.90.580.10">
    <property type="entry name" value="Zinc finger, CHC2-type domain"/>
    <property type="match status" value="1"/>
</dbReference>
<evidence type="ECO:0000313" key="3">
    <source>
        <dbReference type="Proteomes" id="UP001595833"/>
    </source>
</evidence>
<dbReference type="InterPro" id="IPR002694">
    <property type="entry name" value="Znf_CHC2"/>
</dbReference>
<dbReference type="Pfam" id="PF01807">
    <property type="entry name" value="Zn_ribbon_DnaG"/>
    <property type="match status" value="1"/>
</dbReference>
<name>A0ABV9YAI0_9PSEU</name>
<reference evidence="3" key="1">
    <citation type="journal article" date="2019" name="Int. J. Syst. Evol. Microbiol.">
        <title>The Global Catalogue of Microorganisms (GCM) 10K type strain sequencing project: providing services to taxonomists for standard genome sequencing and annotation.</title>
        <authorList>
            <consortium name="The Broad Institute Genomics Platform"/>
            <consortium name="The Broad Institute Genome Sequencing Center for Infectious Disease"/>
            <person name="Wu L."/>
            <person name="Ma J."/>
        </authorList>
    </citation>
    <scope>NUCLEOTIDE SEQUENCE [LARGE SCALE GENOMIC DNA]</scope>
    <source>
        <strain evidence="3">KCTC 12848</strain>
    </source>
</reference>
<accession>A0ABV9YAI0</accession>
<dbReference type="Proteomes" id="UP001595833">
    <property type="component" value="Unassembled WGS sequence"/>
</dbReference>
<sequence length="78" mass="8220">MPRTGVAAPDPPDPHDIVALVSRHVVLCPFTAGVLRGTCPFCGSTAFQVRPGHGTYCCFRCGAGGDARQFATAIDQHH</sequence>
<protein>
    <submittedName>
        <fullName evidence="2">CHC2 zinc finger domain-containing protein</fullName>
    </submittedName>
</protein>
<comment type="caution">
    <text evidence="2">The sequence shown here is derived from an EMBL/GenBank/DDBJ whole genome shotgun (WGS) entry which is preliminary data.</text>
</comment>
<evidence type="ECO:0000259" key="1">
    <source>
        <dbReference type="Pfam" id="PF01807"/>
    </source>
</evidence>
<keyword evidence="3" id="KW-1185">Reference proteome</keyword>
<dbReference type="SUPFAM" id="SSF57783">
    <property type="entry name" value="Zinc beta-ribbon"/>
    <property type="match status" value="1"/>
</dbReference>
<proteinExistence type="predicted"/>
<evidence type="ECO:0000313" key="2">
    <source>
        <dbReference type="EMBL" id="MFC5059218.1"/>
    </source>
</evidence>
<dbReference type="RefSeq" id="WP_344044098.1">
    <property type="nucleotide sequence ID" value="NZ_BAAAKE010000059.1"/>
</dbReference>
<dbReference type="InterPro" id="IPR036977">
    <property type="entry name" value="DNA_primase_Znf_CHC2"/>
</dbReference>
<feature type="domain" description="Zinc finger CHC2-type" evidence="1">
    <location>
        <begin position="15"/>
        <end position="76"/>
    </location>
</feature>